<dbReference type="OrthoDB" id="4094809at2"/>
<dbReference type="EMBL" id="CP029078">
    <property type="protein sequence ID" value="QCN89827.1"/>
    <property type="molecule type" value="Genomic_DNA"/>
</dbReference>
<reference evidence="2 4" key="2">
    <citation type="submission" date="2018-12" db="EMBL/GenBank/DDBJ databases">
        <title>Streptomyces griseoviridis F1-27 complete genome.</title>
        <authorList>
            <person name="Mariita R.M."/>
            <person name="Sello J.K."/>
        </authorList>
    </citation>
    <scope>NUCLEOTIDE SEQUENCE [LARGE SCALE GENOMIC DNA]</scope>
    <source>
        <strain evidence="2 4">F1-27</strain>
    </source>
</reference>
<evidence type="ECO:0000256" key="1">
    <source>
        <dbReference type="SAM" id="Phobius"/>
    </source>
</evidence>
<dbReference type="KEGG" id="sgd:ELQ87_02680"/>
<name>A0A3S9Z6L4_STRGD</name>
<dbReference type="Proteomes" id="UP000271291">
    <property type="component" value="Chromosome"/>
</dbReference>
<keyword evidence="1" id="KW-0472">Membrane</keyword>
<sequence>MTEETAGSVPPKKARRRGPLIALLALVLVVVAGVSVWLLGPGRGNTDGSGSSLRDELDRSAALLRGAPALHYTGAMRVKGQADTRLDLVVDNPGDALGTLASPDGPALDYVAADGKSFLRGKAAAWRSFGMGEKSEVLAEGPRLVAPGVFFSEDPATALAPPALAKTLRFEDVPDKKITAADPVTAGGRTCTPVHAGGWTVCLGERLKGGARFVDRVTFPGGSPVLDLASMSRQEIKRFSDDFRSKVPMTRDAVNDQIDVTTQILHDYKGKCAPTACTFRSRTTVTYLGSSAAPQASKDVQVNYAWVIERDGKTVKVGRNCSGAVLVKPGSSVDLACTATGPPVPAGATSGQYHGAIHTSDVALTRAEYEALVRLAADHAEKVAALPDLPSAG</sequence>
<accession>A0A3S9Z6L4</accession>
<dbReference type="AlphaFoldDB" id="A0A3S9Z6L4"/>
<dbReference type="RefSeq" id="WP_127176233.1">
    <property type="nucleotide sequence ID" value="NZ_CP029078.1"/>
</dbReference>
<keyword evidence="1" id="KW-1133">Transmembrane helix</keyword>
<evidence type="ECO:0000313" key="4">
    <source>
        <dbReference type="Proteomes" id="UP000271291"/>
    </source>
</evidence>
<dbReference type="EMBL" id="CP034687">
    <property type="protein sequence ID" value="AZS83319.1"/>
    <property type="molecule type" value="Genomic_DNA"/>
</dbReference>
<keyword evidence="1" id="KW-0812">Transmembrane</keyword>
<proteinExistence type="predicted"/>
<evidence type="ECO:0000313" key="2">
    <source>
        <dbReference type="EMBL" id="AZS83319.1"/>
    </source>
</evidence>
<dbReference type="Proteomes" id="UP000501753">
    <property type="component" value="Chromosome"/>
</dbReference>
<reference evidence="3 5" key="1">
    <citation type="submission" date="2018-04" db="EMBL/GenBank/DDBJ databases">
        <title>Complete genome sequences of Streptomyces griseoviridis K61 and characterization of antagonistic properties of biological control agents.</title>
        <authorList>
            <person name="Mariita R.M."/>
            <person name="Sello J.K."/>
        </authorList>
    </citation>
    <scope>NUCLEOTIDE SEQUENCE [LARGE SCALE GENOMIC DNA]</scope>
    <source>
        <strain evidence="3 5">K61</strain>
    </source>
</reference>
<protein>
    <submittedName>
        <fullName evidence="2">Uncharacterized protein</fullName>
    </submittedName>
</protein>
<evidence type="ECO:0000313" key="3">
    <source>
        <dbReference type="EMBL" id="QCN89827.1"/>
    </source>
</evidence>
<feature type="transmembrane region" description="Helical" evidence="1">
    <location>
        <begin position="20"/>
        <end position="40"/>
    </location>
</feature>
<organism evidence="2 4">
    <name type="scientific">Streptomyces griseoviridis</name>
    <dbReference type="NCBI Taxonomy" id="45398"/>
    <lineage>
        <taxon>Bacteria</taxon>
        <taxon>Bacillati</taxon>
        <taxon>Actinomycetota</taxon>
        <taxon>Actinomycetes</taxon>
        <taxon>Kitasatosporales</taxon>
        <taxon>Streptomycetaceae</taxon>
        <taxon>Streptomyces</taxon>
    </lineage>
</organism>
<gene>
    <name evidence="3" type="ORF">DDJ31_36680</name>
    <name evidence="2" type="ORF">ELQ87_02680</name>
</gene>
<evidence type="ECO:0000313" key="5">
    <source>
        <dbReference type="Proteomes" id="UP000501753"/>
    </source>
</evidence>
<keyword evidence="5" id="KW-1185">Reference proteome</keyword>